<dbReference type="Pfam" id="PF14202">
    <property type="entry name" value="TnpW"/>
    <property type="match status" value="1"/>
</dbReference>
<name>N2A309_9FIRM</name>
<reference evidence="1 2" key="1">
    <citation type="journal article" date="2014" name="Genome Announc.">
        <title>Draft genome sequences of the altered schaedler flora, a defined bacterial community from gnotobiotic mice.</title>
        <authorList>
            <person name="Wannemuehler M.J."/>
            <person name="Overstreet A.M."/>
            <person name="Ward D.V."/>
            <person name="Phillips G.J."/>
        </authorList>
    </citation>
    <scope>NUCLEOTIDE SEQUENCE [LARGE SCALE GENOMIC DNA]</scope>
    <source>
        <strain evidence="1 2">ASF492</strain>
    </source>
</reference>
<evidence type="ECO:0008006" key="3">
    <source>
        <dbReference type="Google" id="ProtNLM"/>
    </source>
</evidence>
<organism evidence="1 2">
    <name type="scientific">Eubacterium plexicaudatum ASF492</name>
    <dbReference type="NCBI Taxonomy" id="1235802"/>
    <lineage>
        <taxon>Bacteria</taxon>
        <taxon>Bacillati</taxon>
        <taxon>Bacillota</taxon>
        <taxon>Clostridia</taxon>
        <taxon>Eubacteriales</taxon>
        <taxon>Eubacteriaceae</taxon>
        <taxon>Eubacterium</taxon>
    </lineage>
</organism>
<dbReference type="InterPro" id="IPR026990">
    <property type="entry name" value="TnpW"/>
</dbReference>
<accession>N2A309</accession>
<dbReference type="AlphaFoldDB" id="N2A309"/>
<comment type="caution">
    <text evidence="1">The sequence shown here is derived from an EMBL/GenBank/DDBJ whole genome shotgun (WGS) entry which is preliminary data.</text>
</comment>
<proteinExistence type="predicted"/>
<protein>
    <recommendedName>
        <fullName evidence="3">Transposon-encoded protein TnpW</fullName>
    </recommendedName>
</protein>
<dbReference type="Proteomes" id="UP000012589">
    <property type="component" value="Unassembled WGS sequence"/>
</dbReference>
<dbReference type="EMBL" id="AQFT01000183">
    <property type="protein sequence ID" value="EMZ18779.1"/>
    <property type="molecule type" value="Genomic_DNA"/>
</dbReference>
<keyword evidence="2" id="KW-1185">Reference proteome</keyword>
<dbReference type="HOGENOM" id="CLU_185083_3_1_9"/>
<dbReference type="eggNOG" id="ENOG5034C40">
    <property type="taxonomic scope" value="Bacteria"/>
</dbReference>
<evidence type="ECO:0000313" key="1">
    <source>
        <dbReference type="EMBL" id="EMZ18779.1"/>
    </source>
</evidence>
<gene>
    <name evidence="1" type="ORF">C823_05760</name>
</gene>
<dbReference type="STRING" id="1235802.C823_05760"/>
<evidence type="ECO:0000313" key="2">
    <source>
        <dbReference type="Proteomes" id="UP000012589"/>
    </source>
</evidence>
<sequence>MLYFFAIKGGTMSDNIQTNTTGRLTPCLQQKIDKTRYLVEVHFSDTSTQNVKDKLKRVILHDLEHGKQGRPRKSDEK</sequence>